<dbReference type="RefSeq" id="WP_252996253.1">
    <property type="nucleotide sequence ID" value="NZ_CP099717.1"/>
</dbReference>
<feature type="transmembrane region" description="Helical" evidence="6">
    <location>
        <begin position="316"/>
        <end position="338"/>
    </location>
</feature>
<name>A0AAE9SEB2_9GAMM</name>
<evidence type="ECO:0000313" key="8">
    <source>
        <dbReference type="EMBL" id="USV59316.1"/>
    </source>
</evidence>
<keyword evidence="4 6" id="KW-1133">Transmembrane helix</keyword>
<dbReference type="SUPFAM" id="SSF103473">
    <property type="entry name" value="MFS general substrate transporter"/>
    <property type="match status" value="1"/>
</dbReference>
<reference evidence="8" key="1">
    <citation type="submission" date="2022-06" db="EMBL/GenBank/DDBJ databases">
        <title>Complete Genome of Aeromonas sp. Strain SOD01 Isolated from an Urban Freshwater Stream.</title>
        <authorList>
            <person name="Williams L.E."/>
            <person name="Brysgel T."/>
            <person name="Capestro E.M."/>
            <person name="Foltz G.V."/>
            <person name="Gardner A.E."/>
            <person name="Ingrassia J."/>
            <person name="Peterson E."/>
            <person name="Arruda J."/>
            <person name="Flaherty I."/>
            <person name="Hunt M."/>
            <person name="Pappas G."/>
            <person name="Ramsaran S."/>
            <person name="Rocha M."/>
        </authorList>
    </citation>
    <scope>NUCLEOTIDE SEQUENCE</scope>
    <source>
        <strain evidence="8">SOD01</strain>
    </source>
</reference>
<accession>A0AAE9SEB2</accession>
<dbReference type="InterPro" id="IPR050375">
    <property type="entry name" value="MFS_TsgA-like"/>
</dbReference>
<dbReference type="PANTHER" id="PTHR43702">
    <property type="entry name" value="L-FUCOSE-PROTON SYMPORTER"/>
    <property type="match status" value="1"/>
</dbReference>
<dbReference type="PROSITE" id="PS50850">
    <property type="entry name" value="MFS"/>
    <property type="match status" value="1"/>
</dbReference>
<evidence type="ECO:0000256" key="1">
    <source>
        <dbReference type="ARBA" id="ARBA00004429"/>
    </source>
</evidence>
<feature type="transmembrane region" description="Helical" evidence="6">
    <location>
        <begin position="102"/>
        <end position="125"/>
    </location>
</feature>
<feature type="transmembrane region" description="Helical" evidence="6">
    <location>
        <begin position="376"/>
        <end position="395"/>
    </location>
</feature>
<feature type="transmembrane region" description="Helical" evidence="6">
    <location>
        <begin position="146"/>
        <end position="166"/>
    </location>
</feature>
<feature type="transmembrane region" description="Helical" evidence="6">
    <location>
        <begin position="262"/>
        <end position="280"/>
    </location>
</feature>
<feature type="transmembrane region" description="Helical" evidence="6">
    <location>
        <begin position="345"/>
        <end position="370"/>
    </location>
</feature>
<evidence type="ECO:0000256" key="6">
    <source>
        <dbReference type="SAM" id="Phobius"/>
    </source>
</evidence>
<dbReference type="GO" id="GO:0022857">
    <property type="term" value="F:transmembrane transporter activity"/>
    <property type="evidence" value="ECO:0007669"/>
    <property type="project" value="InterPro"/>
</dbReference>
<feature type="transmembrane region" description="Helical" evidence="6">
    <location>
        <begin position="47"/>
        <end position="67"/>
    </location>
</feature>
<keyword evidence="5 6" id="KW-0472">Membrane</keyword>
<evidence type="ECO:0000256" key="2">
    <source>
        <dbReference type="ARBA" id="ARBA00022475"/>
    </source>
</evidence>
<dbReference type="GO" id="GO:0005886">
    <property type="term" value="C:plasma membrane"/>
    <property type="evidence" value="ECO:0007669"/>
    <property type="project" value="UniProtKB-SubCell"/>
</dbReference>
<dbReference type="Pfam" id="PF07690">
    <property type="entry name" value="MFS_1"/>
    <property type="match status" value="1"/>
</dbReference>
<dbReference type="InterPro" id="IPR020846">
    <property type="entry name" value="MFS_dom"/>
</dbReference>
<comment type="subcellular location">
    <subcellularLocation>
        <location evidence="1">Cell inner membrane</location>
        <topology evidence="1">Multi-pass membrane protein</topology>
    </subcellularLocation>
</comment>
<evidence type="ECO:0000256" key="3">
    <source>
        <dbReference type="ARBA" id="ARBA00022692"/>
    </source>
</evidence>
<dbReference type="EMBL" id="CP099717">
    <property type="protein sequence ID" value="USV59316.1"/>
    <property type="molecule type" value="Genomic_DNA"/>
</dbReference>
<gene>
    <name evidence="8" type="ORF">NHF51_09360</name>
</gene>
<keyword evidence="9" id="KW-1185">Reference proteome</keyword>
<feature type="transmembrane region" description="Helical" evidence="6">
    <location>
        <begin position="289"/>
        <end position="310"/>
    </location>
</feature>
<dbReference type="InterPro" id="IPR036259">
    <property type="entry name" value="MFS_trans_sf"/>
</dbReference>
<dbReference type="InterPro" id="IPR011701">
    <property type="entry name" value="MFS"/>
</dbReference>
<evidence type="ECO:0000313" key="9">
    <source>
        <dbReference type="Proteomes" id="UP001056890"/>
    </source>
</evidence>
<feature type="transmembrane region" description="Helical" evidence="6">
    <location>
        <begin position="12"/>
        <end position="35"/>
    </location>
</feature>
<organism evidence="8 9">
    <name type="scientific">Aeromonas encheleia</name>
    <dbReference type="NCBI Taxonomy" id="73010"/>
    <lineage>
        <taxon>Bacteria</taxon>
        <taxon>Pseudomonadati</taxon>
        <taxon>Pseudomonadota</taxon>
        <taxon>Gammaproteobacteria</taxon>
        <taxon>Aeromonadales</taxon>
        <taxon>Aeromonadaceae</taxon>
        <taxon>Aeromonas</taxon>
    </lineage>
</organism>
<feature type="domain" description="Major facilitator superfamily (MFS) profile" evidence="7">
    <location>
        <begin position="10"/>
        <end position="398"/>
    </location>
</feature>
<dbReference type="PANTHER" id="PTHR43702:SF3">
    <property type="entry name" value="PROTEIN TSGA"/>
    <property type="match status" value="1"/>
</dbReference>
<evidence type="ECO:0000256" key="4">
    <source>
        <dbReference type="ARBA" id="ARBA00022989"/>
    </source>
</evidence>
<keyword evidence="2" id="KW-1003">Cell membrane</keyword>
<feature type="transmembrane region" description="Helical" evidence="6">
    <location>
        <begin position="79"/>
        <end position="96"/>
    </location>
</feature>
<protein>
    <submittedName>
        <fullName evidence="8">MFS transporter</fullName>
    </submittedName>
</protein>
<sequence length="401" mass="43223">MQNKTSKVAPLFILNATFFIWGVITALTSVSVPYIKEHYSLTNTSSSFISLIFFCAPFLASIPMGWVMTAFGYRKALKSSYWLAILGCGIITLAYQSHSFGLLCVGVLFIALAVAAMQVVANPYLAALGSAASVPGRLSLASSINSFGTVVAPLSAAFILGGFYQFSAQEQSARLTLIYGILLLFILGLILLSRLTRLPDVEISGEEKSDFSENIRALFGNKFFSLSALAIFCYVGAEVAVAVNTVIYLTEPSLGNLSIKEAAALISLYWAGAMIGRLLYGCVASRVNLTYLMVVCTSIPASLILMSMLLSNQYSGYVLLLIGLTNSVIYPVIYSLVINNIPKRLIPIASAVLIMAGLGGAVIPSIQALLSDMSGVIYGFAIPMLSYLYLFIYTVKQRHHF</sequence>
<dbReference type="Gene3D" id="1.20.1250.20">
    <property type="entry name" value="MFS general substrate transporter like domains"/>
    <property type="match status" value="2"/>
</dbReference>
<evidence type="ECO:0000256" key="5">
    <source>
        <dbReference type="ARBA" id="ARBA00023136"/>
    </source>
</evidence>
<proteinExistence type="predicted"/>
<dbReference type="Proteomes" id="UP001056890">
    <property type="component" value="Chromosome"/>
</dbReference>
<evidence type="ECO:0000259" key="7">
    <source>
        <dbReference type="PROSITE" id="PS50850"/>
    </source>
</evidence>
<feature type="transmembrane region" description="Helical" evidence="6">
    <location>
        <begin position="172"/>
        <end position="192"/>
    </location>
</feature>
<dbReference type="AlphaFoldDB" id="A0AAE9SEB2"/>
<keyword evidence="3 6" id="KW-0812">Transmembrane</keyword>
<feature type="transmembrane region" description="Helical" evidence="6">
    <location>
        <begin position="223"/>
        <end position="250"/>
    </location>
</feature>